<evidence type="ECO:0000313" key="2">
    <source>
        <dbReference type="Proteomes" id="UP000294588"/>
    </source>
</evidence>
<protein>
    <submittedName>
        <fullName evidence="1">Thiamine ABC transporter substrate-binding protein</fullName>
    </submittedName>
</protein>
<gene>
    <name evidence="1" type="ORF">E0946_05880</name>
</gene>
<name>A0AC61QIC5_9BACT</name>
<dbReference type="Proteomes" id="UP000294588">
    <property type="component" value="Unassembled WGS sequence"/>
</dbReference>
<proteinExistence type="predicted"/>
<organism evidence="1 2">
    <name type="scientific">Candidatus Syntrophosphaera thermopropionivorans</name>
    <dbReference type="NCBI Taxonomy" id="2593015"/>
    <lineage>
        <taxon>Bacteria</taxon>
        <taxon>Pseudomonadati</taxon>
        <taxon>Candidatus Cloacimonadota</taxon>
        <taxon>Candidatus Cloacimonadia</taxon>
        <taxon>Candidatus Cloacimonadales</taxon>
        <taxon>Candidatus Cloacimonadaceae</taxon>
        <taxon>Candidatus Syntrophosphaera</taxon>
    </lineage>
</organism>
<comment type="caution">
    <text evidence="1">The sequence shown here is derived from an EMBL/GenBank/DDBJ whole genome shotgun (WGS) entry which is preliminary data.</text>
</comment>
<reference evidence="1" key="1">
    <citation type="submission" date="2019-03" db="EMBL/GenBank/DDBJ databases">
        <title>Candidatus Syntrophosphaera thermopropionivorans: a novel player in syntrophic propionate oxidation during anaerobic digestion.</title>
        <authorList>
            <person name="Dyksma S."/>
        </authorList>
    </citation>
    <scope>NUCLEOTIDE SEQUENCE</scope>
    <source>
        <strain evidence="1">W5</strain>
    </source>
</reference>
<evidence type="ECO:0000313" key="1">
    <source>
        <dbReference type="EMBL" id="TDF72661.1"/>
    </source>
</evidence>
<accession>A0AC61QIC5</accession>
<dbReference type="EMBL" id="SMOG01000021">
    <property type="protein sequence ID" value="TDF72661.1"/>
    <property type="molecule type" value="Genomic_DNA"/>
</dbReference>
<sequence length="358" mass="41077">MTLRKRSVKLFIIISLVLCLISGFSCKKNNKEVKKQITPSSYLYIFALDHIRESGFETVVIKDFAKQNNIGLRINLFPDLSMLMQTLSNPDYQGKVDIVLGLDNSFFYDIASSDYFAPVPEVSLQEIRYEIPRDSEHCLIPYASANLAFIYDSKKYPEPPHSFGELQDSKYYSQLAICDPSQCGLGRSTLLWTVALFSEQGYEQLWSSLRKNIYKIYPNPTLCLDAIRTGKCGLMFGYNTIPAWLNELYPSESHIKSIIPEEGSFLYVESAALCKDAPHKDTALQFLKYLISPNPQQFVMYKLAMMPVNGRTPLPTSFAHIPAIIYSHNNRLEQQPVQDSLQVWMSNWKRMMYGNKRF</sequence>
<keyword evidence="2" id="KW-1185">Reference proteome</keyword>